<gene>
    <name evidence="1" type="ORF">COO92_12390</name>
</gene>
<evidence type="ECO:0008006" key="3">
    <source>
        <dbReference type="Google" id="ProtNLM"/>
    </source>
</evidence>
<evidence type="ECO:0000313" key="1">
    <source>
        <dbReference type="EMBL" id="PKR58518.1"/>
    </source>
</evidence>
<dbReference type="EMBL" id="NXGX01000004">
    <property type="protein sequence ID" value="PKR58518.1"/>
    <property type="molecule type" value="Genomic_DNA"/>
</dbReference>
<proteinExistence type="predicted"/>
<accession>A0A2N3L6U9</accession>
<dbReference type="AlphaFoldDB" id="A0A2N3L6U9"/>
<dbReference type="InterPro" id="IPR014985">
    <property type="entry name" value="WbqC"/>
</dbReference>
<dbReference type="Proteomes" id="UP000233332">
    <property type="component" value="Unassembled WGS sequence"/>
</dbReference>
<evidence type="ECO:0000313" key="2">
    <source>
        <dbReference type="Proteomes" id="UP000233332"/>
    </source>
</evidence>
<name>A0A2N3L6U9_9PROT</name>
<sequence>MIVSIHQPAYLPWLGYFEKIKKSDIFLYLDTVQFQKGSFQNRNKIRTKEGWIWQTVPVKTKGKHFDQTIADLEINNQMGWQSKHWAAITQNYRKAPFAKEWLPRLEPFYHTPYDRLSDLCWDMMMVFNQALEITTPIQKTSKLPSVEGPKSDLIRNLCHAVEADTYFSGSQGRRYLDEASFAHNGISVVYQDYKHPTYVQTYSGFEPYMGVIDLLMNEPQPAAFLRG</sequence>
<protein>
    <recommendedName>
        <fullName evidence="3">WbqC family protein</fullName>
    </recommendedName>
</protein>
<comment type="caution">
    <text evidence="1">The sequence shown here is derived from an EMBL/GenBank/DDBJ whole genome shotgun (WGS) entry which is preliminary data.</text>
</comment>
<organism evidence="1 2">
    <name type="scientific">Thalassospira lohafexi</name>
    <dbReference type="NCBI Taxonomy" id="744227"/>
    <lineage>
        <taxon>Bacteria</taxon>
        <taxon>Pseudomonadati</taxon>
        <taxon>Pseudomonadota</taxon>
        <taxon>Alphaproteobacteria</taxon>
        <taxon>Rhodospirillales</taxon>
        <taxon>Thalassospiraceae</taxon>
        <taxon>Thalassospira</taxon>
    </lineage>
</organism>
<dbReference type="RefSeq" id="WP_101302483.1">
    <property type="nucleotide sequence ID" value="NZ_NXGX01000004.1"/>
</dbReference>
<keyword evidence="2" id="KW-1185">Reference proteome</keyword>
<dbReference type="Pfam" id="PF08889">
    <property type="entry name" value="WbqC"/>
    <property type="match status" value="1"/>
</dbReference>
<reference evidence="1 2" key="1">
    <citation type="submission" date="2017-09" db="EMBL/GenBank/DDBJ databases">
        <title>Biodiversity and function of Thalassospira species in the particle-attached aromatic-hydrocarbon-degrading consortia from the surface seawater of the China South Sea.</title>
        <authorList>
            <person name="Dong C."/>
            <person name="Lai Q."/>
            <person name="Shao Z."/>
        </authorList>
    </citation>
    <scope>NUCLEOTIDE SEQUENCE [LARGE SCALE GENOMIC DNA]</scope>
    <source>
        <strain evidence="1 2">139Z-12</strain>
    </source>
</reference>